<keyword evidence="3" id="KW-1185">Reference proteome</keyword>
<sequence length="78" mass="9107">MMRNTYIAISILLVLDIAVLLLARWFDRRYYVPFLIAMNKQKKEPEYNPYLIRLGLMAAGGGLVVYALVAAIWWQCQR</sequence>
<accession>A0A495J3Y6</accession>
<evidence type="ECO:0000313" key="3">
    <source>
        <dbReference type="Proteomes" id="UP000268007"/>
    </source>
</evidence>
<gene>
    <name evidence="2" type="ORF">BDD43_3599</name>
</gene>
<dbReference type="AlphaFoldDB" id="A0A495J3Y6"/>
<dbReference type="RefSeq" id="WP_246001639.1">
    <property type="nucleotide sequence ID" value="NZ_RBKU01000001.1"/>
</dbReference>
<dbReference type="Proteomes" id="UP000268007">
    <property type="component" value="Unassembled WGS sequence"/>
</dbReference>
<evidence type="ECO:0000256" key="1">
    <source>
        <dbReference type="SAM" id="Phobius"/>
    </source>
</evidence>
<reference evidence="2 3" key="1">
    <citation type="submission" date="2018-10" db="EMBL/GenBank/DDBJ databases">
        <title>Genomic Encyclopedia of Archaeal and Bacterial Type Strains, Phase II (KMG-II): from individual species to whole genera.</title>
        <authorList>
            <person name="Goeker M."/>
        </authorList>
    </citation>
    <scope>NUCLEOTIDE SEQUENCE [LARGE SCALE GENOMIC DNA]</scope>
    <source>
        <strain evidence="2 3">DSM 18602</strain>
    </source>
</reference>
<keyword evidence="1" id="KW-1133">Transmembrane helix</keyword>
<dbReference type="EMBL" id="RBKU01000001">
    <property type="protein sequence ID" value="RKR83391.1"/>
    <property type="molecule type" value="Genomic_DNA"/>
</dbReference>
<organism evidence="2 3">
    <name type="scientific">Mucilaginibacter gracilis</name>
    <dbReference type="NCBI Taxonomy" id="423350"/>
    <lineage>
        <taxon>Bacteria</taxon>
        <taxon>Pseudomonadati</taxon>
        <taxon>Bacteroidota</taxon>
        <taxon>Sphingobacteriia</taxon>
        <taxon>Sphingobacteriales</taxon>
        <taxon>Sphingobacteriaceae</taxon>
        <taxon>Mucilaginibacter</taxon>
    </lineage>
</organism>
<feature type="transmembrane region" description="Helical" evidence="1">
    <location>
        <begin position="50"/>
        <end position="74"/>
    </location>
</feature>
<evidence type="ECO:0008006" key="4">
    <source>
        <dbReference type="Google" id="ProtNLM"/>
    </source>
</evidence>
<evidence type="ECO:0000313" key="2">
    <source>
        <dbReference type="EMBL" id="RKR83391.1"/>
    </source>
</evidence>
<keyword evidence="1" id="KW-0812">Transmembrane</keyword>
<name>A0A495J3Y6_9SPHI</name>
<feature type="transmembrane region" description="Helical" evidence="1">
    <location>
        <begin position="6"/>
        <end position="26"/>
    </location>
</feature>
<proteinExistence type="predicted"/>
<protein>
    <recommendedName>
        <fullName evidence="4">Immunity protein 17 of polymorphic toxin system</fullName>
    </recommendedName>
</protein>
<comment type="caution">
    <text evidence="2">The sequence shown here is derived from an EMBL/GenBank/DDBJ whole genome shotgun (WGS) entry which is preliminary data.</text>
</comment>
<keyword evidence="1" id="KW-0472">Membrane</keyword>